<evidence type="ECO:0000256" key="5">
    <source>
        <dbReference type="ARBA" id="ARBA00022691"/>
    </source>
</evidence>
<dbReference type="GO" id="GO:0005759">
    <property type="term" value="C:mitochondrial matrix"/>
    <property type="evidence" value="ECO:0007669"/>
    <property type="project" value="TreeGrafter"/>
</dbReference>
<dbReference type="PANTHER" id="PTHR11727">
    <property type="entry name" value="DIMETHYLADENOSINE TRANSFERASE"/>
    <property type="match status" value="1"/>
</dbReference>
<feature type="compositionally biased region" description="Basic and acidic residues" evidence="8">
    <location>
        <begin position="70"/>
        <end position="82"/>
    </location>
</feature>
<feature type="compositionally biased region" description="Basic and acidic residues" evidence="8">
    <location>
        <begin position="206"/>
        <end position="225"/>
    </location>
</feature>
<evidence type="ECO:0000256" key="1">
    <source>
        <dbReference type="ARBA" id="ARBA00004173"/>
    </source>
</evidence>
<protein>
    <recommendedName>
        <fullName evidence="2">Mitochondrial transcription factor 1</fullName>
    </recommendedName>
</protein>
<dbReference type="InterPro" id="IPR029063">
    <property type="entry name" value="SAM-dependent_MTases_sf"/>
</dbReference>
<evidence type="ECO:0000256" key="8">
    <source>
        <dbReference type="SAM" id="MobiDB-lite"/>
    </source>
</evidence>
<dbReference type="GO" id="GO:0003723">
    <property type="term" value="F:RNA binding"/>
    <property type="evidence" value="ECO:0007669"/>
    <property type="project" value="UniProtKB-KW"/>
</dbReference>
<evidence type="ECO:0000256" key="2">
    <source>
        <dbReference type="ARBA" id="ARBA00013836"/>
    </source>
</evidence>
<gene>
    <name evidence="9" type="ORF">L207DRAFT_456149</name>
</gene>
<feature type="compositionally biased region" description="Basic and acidic residues" evidence="8">
    <location>
        <begin position="190"/>
        <end position="199"/>
    </location>
</feature>
<dbReference type="Gene3D" id="1.10.8.100">
    <property type="entry name" value="Ribosomal RNA adenine dimethylase-like, domain 2"/>
    <property type="match status" value="1"/>
</dbReference>
<dbReference type="GO" id="GO:0034246">
    <property type="term" value="F:mitochondrial transcription factor activity"/>
    <property type="evidence" value="ECO:0007669"/>
    <property type="project" value="TreeGrafter"/>
</dbReference>
<dbReference type="InterPro" id="IPR023165">
    <property type="entry name" value="rRNA_Ade_diMease-like_C"/>
</dbReference>
<dbReference type="GO" id="GO:0034245">
    <property type="term" value="C:mitochondrial DNA-directed RNA polymerase complex"/>
    <property type="evidence" value="ECO:0007669"/>
    <property type="project" value="TreeGrafter"/>
</dbReference>
<sequence>MFRILLATGRSAQRRSPTPLFYIRHFHPTVSTRQESSTSRKPLHTTIESSNSASSSASKDRLPADSLFSTHEDAIETKDGQTPRKNPSNKQDAAEDTAAATTPTEPRARRTVGESYNVLEIYPSTPLERSDARSSDRIPPTEASKSNPPNKRGAKDKTENPEETSTATPKKRGPKPKPKEPKGPRKKPGPKPEPKEPKGPRKKPGPKPEPKPEEVPKPETEEAPKPRKRPGRKPKIPEVVEGSAEGNNRVTIEHRGRTKHSTFTSNNIRADYQQYLQWVRGAGQGKSIGDTRRINVTSETLCDDILTRLEPSLQKHIGCDIIDVNPGVGIWSEKLHNFLKPRTHILVEPDNRTYQPVLQPLLDAPGSTYKLLPKSGLVWGHMERILSKEYLPHQEPYSRGDPRLDQSNDTLLFVANLGTYPKRPYRGFSSMATLVLYQLMSAIRTHSLSQRYGHVRMLIWIESDERFTLLPQTVAQRRKAAIEAEICCEKIQEVASSTRAETIHTRARDLELESTRVVYEKMKKQGVTVPAGRESDCLQEIISGVPRDEREVGRLGSTTAFLEELRDLEAQYARGELGEWVDGQTAQRSPKLVRYKKLLNEENFHKRKFDKRAGMRSEYNEIFAMQRQLYETTLEEKRTALEEALKVRVAAWKSKIDELSEGDNETTLHYLENVRTFEVNPPALMWDRRDYEPLKVSEHEFRPMREMCLLDIQPKTLWPILRENSPNNYDAFEYILSQLLIIPTQTIRRGFSALAPGAYDYLIAECPSLTDPTKGGSIDVDLMTVRCLTAEMLKEVIEAWARWPFKPSRYEIMSRLGSTTYDPDAAATDGSDGIE</sequence>
<dbReference type="OrthoDB" id="16079at2759"/>
<accession>A0A2J6RU02</accession>
<evidence type="ECO:0000256" key="4">
    <source>
        <dbReference type="ARBA" id="ARBA00022679"/>
    </source>
</evidence>
<proteinExistence type="predicted"/>
<dbReference type="GO" id="GO:0032259">
    <property type="term" value="P:methylation"/>
    <property type="evidence" value="ECO:0007669"/>
    <property type="project" value="UniProtKB-KW"/>
</dbReference>
<keyword evidence="4 9" id="KW-0808">Transferase</keyword>
<keyword evidence="5" id="KW-0949">S-adenosyl-L-methionine</keyword>
<keyword evidence="10" id="KW-1185">Reference proteome</keyword>
<dbReference type="GO" id="GO:0008168">
    <property type="term" value="F:methyltransferase activity"/>
    <property type="evidence" value="ECO:0007669"/>
    <property type="project" value="UniProtKB-KW"/>
</dbReference>
<keyword evidence="3 9" id="KW-0489">Methyltransferase</keyword>
<dbReference type="AlphaFoldDB" id="A0A2J6RU02"/>
<comment type="subcellular location">
    <subcellularLocation>
        <location evidence="1">Mitochondrion</location>
    </subcellularLocation>
</comment>
<evidence type="ECO:0000313" key="9">
    <source>
        <dbReference type="EMBL" id="PMD41988.1"/>
    </source>
</evidence>
<feature type="region of interest" description="Disordered" evidence="8">
    <location>
        <begin position="30"/>
        <end position="247"/>
    </location>
</feature>
<comment type="function">
    <text evidence="7">Mitochondrial transcription factor that confers selective promoter recognition on the core subunit of the yeast mitochondrial RNA polymerase. Interacts with DNA in a non-specific manner.</text>
</comment>
<dbReference type="SUPFAM" id="SSF53335">
    <property type="entry name" value="S-adenosyl-L-methionine-dependent methyltransferases"/>
    <property type="match status" value="1"/>
</dbReference>
<reference evidence="9 10" key="1">
    <citation type="submission" date="2016-04" db="EMBL/GenBank/DDBJ databases">
        <title>A degradative enzymes factory behind the ericoid mycorrhizal symbiosis.</title>
        <authorList>
            <consortium name="DOE Joint Genome Institute"/>
            <person name="Martino E."/>
            <person name="Morin E."/>
            <person name="Grelet G."/>
            <person name="Kuo A."/>
            <person name="Kohler A."/>
            <person name="Daghino S."/>
            <person name="Barry K."/>
            <person name="Choi C."/>
            <person name="Cichocki N."/>
            <person name="Clum A."/>
            <person name="Copeland A."/>
            <person name="Hainaut M."/>
            <person name="Haridas S."/>
            <person name="Labutti K."/>
            <person name="Lindquist E."/>
            <person name="Lipzen A."/>
            <person name="Khouja H.-R."/>
            <person name="Murat C."/>
            <person name="Ohm R."/>
            <person name="Olson A."/>
            <person name="Spatafora J."/>
            <person name="Veneault-Fourrey C."/>
            <person name="Henrissat B."/>
            <person name="Grigoriev I."/>
            <person name="Martin F."/>
            <person name="Perotto S."/>
        </authorList>
    </citation>
    <scope>NUCLEOTIDE SEQUENCE [LARGE SCALE GENOMIC DNA]</scope>
    <source>
        <strain evidence="9 10">F</strain>
    </source>
</reference>
<dbReference type="Proteomes" id="UP000235786">
    <property type="component" value="Unassembled WGS sequence"/>
</dbReference>
<dbReference type="Gene3D" id="3.40.50.150">
    <property type="entry name" value="Vaccinia Virus protein VP39"/>
    <property type="match status" value="1"/>
</dbReference>
<feature type="compositionally biased region" description="Polar residues" evidence="8">
    <location>
        <begin position="30"/>
        <end position="40"/>
    </location>
</feature>
<name>A0A2J6RU02_HYAVF</name>
<organism evidence="9 10">
    <name type="scientific">Hyaloscypha variabilis (strain UAMH 11265 / GT02V1 / F)</name>
    <name type="common">Meliniomyces variabilis</name>
    <dbReference type="NCBI Taxonomy" id="1149755"/>
    <lineage>
        <taxon>Eukaryota</taxon>
        <taxon>Fungi</taxon>
        <taxon>Dikarya</taxon>
        <taxon>Ascomycota</taxon>
        <taxon>Pezizomycotina</taxon>
        <taxon>Leotiomycetes</taxon>
        <taxon>Helotiales</taxon>
        <taxon>Hyaloscyphaceae</taxon>
        <taxon>Hyaloscypha</taxon>
        <taxon>Hyaloscypha variabilis</taxon>
    </lineage>
</organism>
<evidence type="ECO:0000256" key="7">
    <source>
        <dbReference type="ARBA" id="ARBA00024915"/>
    </source>
</evidence>
<dbReference type="InterPro" id="IPR001737">
    <property type="entry name" value="KsgA/Erm"/>
</dbReference>
<dbReference type="PANTHER" id="PTHR11727:SF17">
    <property type="entry name" value="DIMETHYLADENOSINE TRANSFERASE 1, MITOCHONDRIAL"/>
    <property type="match status" value="1"/>
</dbReference>
<evidence type="ECO:0000313" key="10">
    <source>
        <dbReference type="Proteomes" id="UP000235786"/>
    </source>
</evidence>
<feature type="compositionally biased region" description="Low complexity" evidence="8">
    <location>
        <begin position="96"/>
        <end position="105"/>
    </location>
</feature>
<evidence type="ECO:0000256" key="6">
    <source>
        <dbReference type="ARBA" id="ARBA00022884"/>
    </source>
</evidence>
<evidence type="ECO:0000256" key="3">
    <source>
        <dbReference type="ARBA" id="ARBA00022603"/>
    </source>
</evidence>
<keyword evidence="6" id="KW-0694">RNA-binding</keyword>
<dbReference type="GO" id="GO:0006391">
    <property type="term" value="P:transcription initiation at mitochondrial promoter"/>
    <property type="evidence" value="ECO:0007669"/>
    <property type="project" value="TreeGrafter"/>
</dbReference>
<dbReference type="EMBL" id="KZ613943">
    <property type="protein sequence ID" value="PMD41988.1"/>
    <property type="molecule type" value="Genomic_DNA"/>
</dbReference>